<dbReference type="PANTHER" id="PTHR34822:SF1">
    <property type="entry name" value="GRPB FAMILY PROTEIN"/>
    <property type="match status" value="1"/>
</dbReference>
<dbReference type="Pfam" id="PF04229">
    <property type="entry name" value="GrpB"/>
    <property type="match status" value="1"/>
</dbReference>
<dbReference type="InterPro" id="IPR043519">
    <property type="entry name" value="NT_sf"/>
</dbReference>
<organism evidence="1 2">
    <name type="scientific">Bacteroides stercorirosoris</name>
    <dbReference type="NCBI Taxonomy" id="871324"/>
    <lineage>
        <taxon>Bacteria</taxon>
        <taxon>Pseudomonadati</taxon>
        <taxon>Bacteroidota</taxon>
        <taxon>Bacteroidia</taxon>
        <taxon>Bacteroidales</taxon>
        <taxon>Bacteroidaceae</taxon>
        <taxon>Bacteroides</taxon>
    </lineage>
</organism>
<dbReference type="InterPro" id="IPR007344">
    <property type="entry name" value="GrpB/CoaE"/>
</dbReference>
<dbReference type="OrthoDB" id="9799092at2"/>
<dbReference type="EMBL" id="QSCF01000013">
    <property type="protein sequence ID" value="RGX78830.1"/>
    <property type="molecule type" value="Genomic_DNA"/>
</dbReference>
<comment type="caution">
    <text evidence="1">The sequence shown here is derived from an EMBL/GenBank/DDBJ whole genome shotgun (WGS) entry which is preliminary data.</text>
</comment>
<gene>
    <name evidence="1" type="ORF">DXA68_10145</name>
</gene>
<reference evidence="1 2" key="1">
    <citation type="submission" date="2018-08" db="EMBL/GenBank/DDBJ databases">
        <title>A genome reference for cultivated species of the human gut microbiota.</title>
        <authorList>
            <person name="Zou Y."/>
            <person name="Xue W."/>
            <person name="Luo G."/>
        </authorList>
    </citation>
    <scope>NUCLEOTIDE SEQUENCE [LARGE SCALE GENOMIC DNA]</scope>
    <source>
        <strain evidence="1 2">OF03-9BH</strain>
    </source>
</reference>
<accession>A0A413H5F6</accession>
<dbReference type="PANTHER" id="PTHR34822">
    <property type="entry name" value="GRPB DOMAIN PROTEIN (AFU_ORTHOLOGUE AFUA_1G01530)"/>
    <property type="match status" value="1"/>
</dbReference>
<name>A0A413H5F6_9BACE</name>
<proteinExistence type="predicted"/>
<dbReference type="AlphaFoldDB" id="A0A413H5F6"/>
<protein>
    <submittedName>
        <fullName evidence="1">GrpB family protein</fullName>
    </submittedName>
</protein>
<dbReference type="Proteomes" id="UP000286075">
    <property type="component" value="Unassembled WGS sequence"/>
</dbReference>
<sequence length="113" mass="13464">MKEDTDTEAFIRKIESIGYIYTYQPGKPAPHMMFMKGYTPQGFKGQAYHLHVRYAGDWDEPIFCHYLQLHPEVARKYGELKVELKKRYEHDRDAYTESKTEFITSIVQLARKR</sequence>
<dbReference type="SUPFAM" id="SSF81301">
    <property type="entry name" value="Nucleotidyltransferase"/>
    <property type="match status" value="1"/>
</dbReference>
<dbReference type="Gene3D" id="3.30.460.10">
    <property type="entry name" value="Beta Polymerase, domain 2"/>
    <property type="match status" value="1"/>
</dbReference>
<dbReference type="RefSeq" id="WP_117987389.1">
    <property type="nucleotide sequence ID" value="NZ_CABMFG010000013.1"/>
</dbReference>
<evidence type="ECO:0000313" key="2">
    <source>
        <dbReference type="Proteomes" id="UP000286075"/>
    </source>
</evidence>
<evidence type="ECO:0000313" key="1">
    <source>
        <dbReference type="EMBL" id="RGX78830.1"/>
    </source>
</evidence>